<name>X1K6V9_9ZZZZ</name>
<dbReference type="AlphaFoldDB" id="X1K6V9"/>
<accession>X1K6V9</accession>
<evidence type="ECO:0000313" key="1">
    <source>
        <dbReference type="EMBL" id="GAI02313.1"/>
    </source>
</evidence>
<sequence length="116" mass="13723">AHRDSRSKIYFGRSNDRVNWISVQSPPTMLPPYHAGAARSKLMTILEQGHEGVKLSREEIDKFACWIDLLVPYCGDYTEANAWTQEELHKYDHYMNKRRRMEEIERKNIKELIANK</sequence>
<gene>
    <name evidence="1" type="ORF">S06H3_22616</name>
</gene>
<dbReference type="EMBL" id="BARV01012122">
    <property type="protein sequence ID" value="GAI02313.1"/>
    <property type="molecule type" value="Genomic_DNA"/>
</dbReference>
<feature type="non-terminal residue" evidence="1">
    <location>
        <position position="1"/>
    </location>
</feature>
<organism evidence="1">
    <name type="scientific">marine sediment metagenome</name>
    <dbReference type="NCBI Taxonomy" id="412755"/>
    <lineage>
        <taxon>unclassified sequences</taxon>
        <taxon>metagenomes</taxon>
        <taxon>ecological metagenomes</taxon>
    </lineage>
</organism>
<proteinExistence type="predicted"/>
<protein>
    <submittedName>
        <fullName evidence="1">Uncharacterized protein</fullName>
    </submittedName>
</protein>
<comment type="caution">
    <text evidence="1">The sequence shown here is derived from an EMBL/GenBank/DDBJ whole genome shotgun (WGS) entry which is preliminary data.</text>
</comment>
<reference evidence="1" key="1">
    <citation type="journal article" date="2014" name="Front. Microbiol.">
        <title>High frequency of phylogenetically diverse reductive dehalogenase-homologous genes in deep subseafloor sedimentary metagenomes.</title>
        <authorList>
            <person name="Kawai M."/>
            <person name="Futagami T."/>
            <person name="Toyoda A."/>
            <person name="Takaki Y."/>
            <person name="Nishi S."/>
            <person name="Hori S."/>
            <person name="Arai W."/>
            <person name="Tsubouchi T."/>
            <person name="Morono Y."/>
            <person name="Uchiyama I."/>
            <person name="Ito T."/>
            <person name="Fujiyama A."/>
            <person name="Inagaki F."/>
            <person name="Takami H."/>
        </authorList>
    </citation>
    <scope>NUCLEOTIDE SEQUENCE</scope>
    <source>
        <strain evidence="1">Expedition CK06-06</strain>
    </source>
</reference>